<dbReference type="Proteomes" id="UP000001191">
    <property type="component" value="Chromosome"/>
</dbReference>
<proteinExistence type="predicted"/>
<evidence type="ECO:0000313" key="2">
    <source>
        <dbReference type="Proteomes" id="UP000001191"/>
    </source>
</evidence>
<name>B2J3N3_NOSP7</name>
<dbReference type="KEGG" id="npu:Npun_F0166"/>
<accession>B2J3N3</accession>
<dbReference type="AlphaFoldDB" id="B2J3N3"/>
<sequence>MPYLGVAAGVVAGVAAGVGAGVVLVAGGASVGSPVAAGVLGVVPPSPPPSPQAPRIVARLKITAKPKIFVFITPLSPIVARKIFRLLNTIPYLLLFF</sequence>
<gene>
    <name evidence="1" type="ordered locus">Npun_F0166</name>
</gene>
<protein>
    <submittedName>
        <fullName evidence="1">Uncharacterized protein</fullName>
    </submittedName>
</protein>
<evidence type="ECO:0000313" key="1">
    <source>
        <dbReference type="EMBL" id="ACC78963.1"/>
    </source>
</evidence>
<dbReference type="EnsemblBacteria" id="ACC78963">
    <property type="protein sequence ID" value="ACC78963"/>
    <property type="gene ID" value="Npun_F0166"/>
</dbReference>
<dbReference type="HOGENOM" id="CLU_2437900_0_0_3"/>
<reference evidence="2" key="1">
    <citation type="submission" date="2008-04" db="EMBL/GenBank/DDBJ databases">
        <title>Complete sequence of chromosome of Nostoc punctiforme ATCC 29133.</title>
        <authorList>
            <consortium name="US DOE Joint Genome Institute"/>
            <person name="Copeland A."/>
            <person name="Lucas S."/>
            <person name="Lapidus A."/>
            <person name="Glavina del Rio T."/>
            <person name="Dalin E."/>
            <person name="Tice H."/>
            <person name="Pitluck S."/>
            <person name="Chain P."/>
            <person name="Malfatti S."/>
            <person name="Shin M."/>
            <person name="Vergez L."/>
            <person name="Schmutz J."/>
            <person name="Larimer F."/>
            <person name="Land M."/>
            <person name="Hauser L."/>
            <person name="Kyrpides N."/>
            <person name="Kim E."/>
            <person name="Meeks J.C."/>
            <person name="Elhai J."/>
            <person name="Campbell E.L."/>
            <person name="Thiel T."/>
            <person name="Longmire J."/>
            <person name="Potts M."/>
            <person name="Atlas R."/>
        </authorList>
    </citation>
    <scope>NUCLEOTIDE SEQUENCE [LARGE SCALE GENOMIC DNA]</scope>
    <source>
        <strain evidence="2">ATCC 29133 / PCC 73102</strain>
    </source>
</reference>
<reference evidence="1 2" key="2">
    <citation type="journal article" date="2013" name="Plant Physiol.">
        <title>A Nostoc punctiforme Sugar Transporter Necessary to Establish a Cyanobacterium-Plant Symbiosis.</title>
        <authorList>
            <person name="Ekman M."/>
            <person name="Picossi S."/>
            <person name="Campbell E.L."/>
            <person name="Meeks J.C."/>
            <person name="Flores E."/>
        </authorList>
    </citation>
    <scope>NUCLEOTIDE SEQUENCE [LARGE SCALE GENOMIC DNA]</scope>
    <source>
        <strain evidence="2">ATCC 29133 / PCC 73102</strain>
    </source>
</reference>
<dbReference type="EMBL" id="CP001037">
    <property type="protein sequence ID" value="ACC78963.1"/>
    <property type="molecule type" value="Genomic_DNA"/>
</dbReference>
<keyword evidence="2" id="KW-1185">Reference proteome</keyword>
<organism evidence="1 2">
    <name type="scientific">Nostoc punctiforme (strain ATCC 29133 / PCC 73102)</name>
    <dbReference type="NCBI Taxonomy" id="63737"/>
    <lineage>
        <taxon>Bacteria</taxon>
        <taxon>Bacillati</taxon>
        <taxon>Cyanobacteriota</taxon>
        <taxon>Cyanophyceae</taxon>
        <taxon>Nostocales</taxon>
        <taxon>Nostocaceae</taxon>
        <taxon>Nostoc</taxon>
    </lineage>
</organism>
<dbReference type="eggNOG" id="ENOG5032EBY">
    <property type="taxonomic scope" value="Bacteria"/>
</dbReference>